<evidence type="ECO:0000256" key="1">
    <source>
        <dbReference type="SAM" id="Phobius"/>
    </source>
</evidence>
<proteinExistence type="predicted"/>
<feature type="transmembrane region" description="Helical" evidence="1">
    <location>
        <begin position="58"/>
        <end position="81"/>
    </location>
</feature>
<organism evidence="2 3">
    <name type="scientific">Paractinoplanes pyxinae</name>
    <dbReference type="NCBI Taxonomy" id="2997416"/>
    <lineage>
        <taxon>Bacteria</taxon>
        <taxon>Bacillati</taxon>
        <taxon>Actinomycetota</taxon>
        <taxon>Actinomycetes</taxon>
        <taxon>Micromonosporales</taxon>
        <taxon>Micromonosporaceae</taxon>
        <taxon>Paractinoplanes</taxon>
    </lineage>
</organism>
<dbReference type="EMBL" id="JAPNTZ010000014">
    <property type="protein sequence ID" value="MCY1143205.1"/>
    <property type="molecule type" value="Genomic_DNA"/>
</dbReference>
<keyword evidence="1" id="KW-0472">Membrane</keyword>
<comment type="caution">
    <text evidence="2">The sequence shown here is derived from an EMBL/GenBank/DDBJ whole genome shotgun (WGS) entry which is preliminary data.</text>
</comment>
<reference evidence="2" key="1">
    <citation type="submission" date="2022-11" db="EMBL/GenBank/DDBJ databases">
        <authorList>
            <person name="Somphong A."/>
            <person name="Phongsopitanun W."/>
        </authorList>
    </citation>
    <scope>NUCLEOTIDE SEQUENCE</scope>
    <source>
        <strain evidence="2">Pm04-4</strain>
    </source>
</reference>
<dbReference type="Proteomes" id="UP001151002">
    <property type="component" value="Unassembled WGS sequence"/>
</dbReference>
<keyword evidence="1" id="KW-0812">Transmembrane</keyword>
<protein>
    <submittedName>
        <fullName evidence="2">Uncharacterized protein</fullName>
    </submittedName>
</protein>
<dbReference type="RefSeq" id="WP_267567722.1">
    <property type="nucleotide sequence ID" value="NZ_JAPNTZ010000014.1"/>
</dbReference>
<evidence type="ECO:0000313" key="3">
    <source>
        <dbReference type="Proteomes" id="UP001151002"/>
    </source>
</evidence>
<gene>
    <name evidence="2" type="ORF">OWR29_34855</name>
</gene>
<name>A0ABT4BCA0_9ACTN</name>
<accession>A0ABT4BCA0</accession>
<sequence>MENREYGPAARTRFCHARRRRQDVVPRSTLTVRHGPSGLLLVRTHANVAPPERSRRGLLAVVACLSVVLTAATLLLTGAYITPTKAKGPCPVRTSTAAYAGGRQLLVRAEPVRNGTALLHLCAGEALGPVRSWTVVAGPGQPVVAQVLSPALALAAVPLVPGRRTDFTVVAHTGTGPPLTFTARVTS</sequence>
<keyword evidence="1" id="KW-1133">Transmembrane helix</keyword>
<keyword evidence="3" id="KW-1185">Reference proteome</keyword>
<evidence type="ECO:0000313" key="2">
    <source>
        <dbReference type="EMBL" id="MCY1143205.1"/>
    </source>
</evidence>